<dbReference type="Proteomes" id="UP000054248">
    <property type="component" value="Unassembled WGS sequence"/>
</dbReference>
<evidence type="ECO:0000313" key="1">
    <source>
        <dbReference type="EMBL" id="KIO15357.1"/>
    </source>
</evidence>
<name>A0A0C3L0X5_9AGAM</name>
<organism evidence="1 2">
    <name type="scientific">Tulasnella calospora MUT 4182</name>
    <dbReference type="NCBI Taxonomy" id="1051891"/>
    <lineage>
        <taxon>Eukaryota</taxon>
        <taxon>Fungi</taxon>
        <taxon>Dikarya</taxon>
        <taxon>Basidiomycota</taxon>
        <taxon>Agaricomycotina</taxon>
        <taxon>Agaricomycetes</taxon>
        <taxon>Cantharellales</taxon>
        <taxon>Tulasnellaceae</taxon>
        <taxon>Tulasnella</taxon>
    </lineage>
</organism>
<reference evidence="1 2" key="1">
    <citation type="submission" date="2014-04" db="EMBL/GenBank/DDBJ databases">
        <authorList>
            <consortium name="DOE Joint Genome Institute"/>
            <person name="Kuo A."/>
            <person name="Girlanda M."/>
            <person name="Perotto S."/>
            <person name="Kohler A."/>
            <person name="Nagy L.G."/>
            <person name="Floudas D."/>
            <person name="Copeland A."/>
            <person name="Barry K.W."/>
            <person name="Cichocki N."/>
            <person name="Veneault-Fourrey C."/>
            <person name="LaButti K."/>
            <person name="Lindquist E.A."/>
            <person name="Lipzen A."/>
            <person name="Lundell T."/>
            <person name="Morin E."/>
            <person name="Murat C."/>
            <person name="Sun H."/>
            <person name="Tunlid A."/>
            <person name="Henrissat B."/>
            <person name="Grigoriev I.V."/>
            <person name="Hibbett D.S."/>
            <person name="Martin F."/>
            <person name="Nordberg H.P."/>
            <person name="Cantor M.N."/>
            <person name="Hua S.X."/>
        </authorList>
    </citation>
    <scope>NUCLEOTIDE SEQUENCE [LARGE SCALE GENOMIC DNA]</scope>
    <source>
        <strain evidence="1 2">MUT 4182</strain>
    </source>
</reference>
<dbReference type="EMBL" id="KN824174">
    <property type="protein sequence ID" value="KIO15357.1"/>
    <property type="molecule type" value="Genomic_DNA"/>
</dbReference>
<gene>
    <name evidence="1" type="ORF">M407DRAFT_35087</name>
</gene>
<sequence>MGNGSLCLLKEVNEEHGGTDFLVMAGVYVGEKLDPEFEREFVSFKVDIYSILPHFVSKPALHRTTQKLSSRRTVLHLYRDGAEDMKWYLTLRAIQVPAKTDMDADA</sequence>
<proteinExistence type="predicted"/>
<keyword evidence="2" id="KW-1185">Reference proteome</keyword>
<reference evidence="2" key="2">
    <citation type="submission" date="2015-01" db="EMBL/GenBank/DDBJ databases">
        <title>Evolutionary Origins and Diversification of the Mycorrhizal Mutualists.</title>
        <authorList>
            <consortium name="DOE Joint Genome Institute"/>
            <consortium name="Mycorrhizal Genomics Consortium"/>
            <person name="Kohler A."/>
            <person name="Kuo A."/>
            <person name="Nagy L.G."/>
            <person name="Floudas D."/>
            <person name="Copeland A."/>
            <person name="Barry K.W."/>
            <person name="Cichocki N."/>
            <person name="Veneault-Fourrey C."/>
            <person name="LaButti K."/>
            <person name="Lindquist E.A."/>
            <person name="Lipzen A."/>
            <person name="Lundell T."/>
            <person name="Morin E."/>
            <person name="Murat C."/>
            <person name="Riley R."/>
            <person name="Ohm R."/>
            <person name="Sun H."/>
            <person name="Tunlid A."/>
            <person name="Henrissat B."/>
            <person name="Grigoriev I.V."/>
            <person name="Hibbett D.S."/>
            <person name="Martin F."/>
        </authorList>
    </citation>
    <scope>NUCLEOTIDE SEQUENCE [LARGE SCALE GENOMIC DNA]</scope>
    <source>
        <strain evidence="2">MUT 4182</strain>
    </source>
</reference>
<dbReference type="HOGENOM" id="CLU_2225123_0_0_1"/>
<dbReference type="AlphaFoldDB" id="A0A0C3L0X5"/>
<accession>A0A0C3L0X5</accession>
<evidence type="ECO:0000313" key="2">
    <source>
        <dbReference type="Proteomes" id="UP000054248"/>
    </source>
</evidence>
<protein>
    <submittedName>
        <fullName evidence="1">Uncharacterized protein</fullName>
    </submittedName>
</protein>